<evidence type="ECO:0000259" key="5">
    <source>
        <dbReference type="Pfam" id="PF00171"/>
    </source>
</evidence>
<comment type="similarity">
    <text evidence="1 4">Belongs to the aldehyde dehydrogenase family.</text>
</comment>
<dbReference type="STRING" id="27349.A0A0L6VEY2"/>
<evidence type="ECO:0000256" key="4">
    <source>
        <dbReference type="RuleBase" id="RU003345"/>
    </source>
</evidence>
<dbReference type="InterPro" id="IPR016163">
    <property type="entry name" value="Ald_DH_C"/>
</dbReference>
<dbReference type="PANTHER" id="PTHR43570">
    <property type="entry name" value="ALDEHYDE DEHYDROGENASE"/>
    <property type="match status" value="1"/>
</dbReference>
<dbReference type="InterPro" id="IPR012394">
    <property type="entry name" value="Aldehyde_DH_NAD(P)"/>
</dbReference>
<evidence type="ECO:0000256" key="2">
    <source>
        <dbReference type="ARBA" id="ARBA00023002"/>
    </source>
</evidence>
<proteinExistence type="inferred from homology"/>
<protein>
    <recommendedName>
        <fullName evidence="5">Aldehyde dehydrogenase domain-containing protein</fullName>
    </recommendedName>
</protein>
<accession>A0A0L6VEY2</accession>
<dbReference type="Pfam" id="PF00171">
    <property type="entry name" value="Aldedh"/>
    <property type="match status" value="1"/>
</dbReference>
<keyword evidence="7" id="KW-1185">Reference proteome</keyword>
<keyword evidence="2 4" id="KW-0560">Oxidoreductase</keyword>
<dbReference type="OrthoDB" id="440325at2759"/>
<dbReference type="AlphaFoldDB" id="A0A0L6VEY2"/>
<dbReference type="Gene3D" id="3.40.309.10">
    <property type="entry name" value="Aldehyde Dehydrogenase, Chain A, domain 2"/>
    <property type="match status" value="1"/>
</dbReference>
<dbReference type="InterPro" id="IPR016162">
    <property type="entry name" value="Ald_DH_N"/>
</dbReference>
<dbReference type="GO" id="GO:0004029">
    <property type="term" value="F:aldehyde dehydrogenase (NAD+) activity"/>
    <property type="evidence" value="ECO:0007669"/>
    <property type="project" value="TreeGrafter"/>
</dbReference>
<dbReference type="VEuPathDB" id="FungiDB:VP01_187g3"/>
<dbReference type="CDD" id="cd07087">
    <property type="entry name" value="ALDH_F3-13-14_CALDH-like"/>
    <property type="match status" value="1"/>
</dbReference>
<dbReference type="Proteomes" id="UP000037035">
    <property type="component" value="Unassembled WGS sequence"/>
</dbReference>
<comment type="caution">
    <text evidence="6">The sequence shown here is derived from an EMBL/GenBank/DDBJ whole genome shotgun (WGS) entry which is preliminary data.</text>
</comment>
<name>A0A0L6VEY2_9BASI</name>
<organism evidence="6 7">
    <name type="scientific">Puccinia sorghi</name>
    <dbReference type="NCBI Taxonomy" id="27349"/>
    <lineage>
        <taxon>Eukaryota</taxon>
        <taxon>Fungi</taxon>
        <taxon>Dikarya</taxon>
        <taxon>Basidiomycota</taxon>
        <taxon>Pucciniomycotina</taxon>
        <taxon>Pucciniomycetes</taxon>
        <taxon>Pucciniales</taxon>
        <taxon>Pucciniaceae</taxon>
        <taxon>Puccinia</taxon>
    </lineage>
</organism>
<dbReference type="PROSITE" id="PS00687">
    <property type="entry name" value="ALDEHYDE_DEHYDR_GLU"/>
    <property type="match status" value="1"/>
</dbReference>
<feature type="active site" evidence="3">
    <location>
        <position position="220"/>
    </location>
</feature>
<reference evidence="6 7" key="1">
    <citation type="submission" date="2015-08" db="EMBL/GenBank/DDBJ databases">
        <title>Next Generation Sequencing and Analysis of the Genome of Puccinia sorghi L Schw, the Causal Agent of Maize Common Rust.</title>
        <authorList>
            <person name="Rochi L."/>
            <person name="Burguener G."/>
            <person name="Darino M."/>
            <person name="Turjanski A."/>
            <person name="Kreff E."/>
            <person name="Dieguez M.J."/>
            <person name="Sacco F."/>
        </authorList>
    </citation>
    <scope>NUCLEOTIDE SEQUENCE [LARGE SCALE GENOMIC DNA]</scope>
    <source>
        <strain evidence="6 7">RO10H11247</strain>
    </source>
</reference>
<gene>
    <name evidence="6" type="ORF">VP01_187g3</name>
</gene>
<evidence type="ECO:0000256" key="1">
    <source>
        <dbReference type="ARBA" id="ARBA00009986"/>
    </source>
</evidence>
<dbReference type="EMBL" id="LAVV01006703">
    <property type="protein sequence ID" value="KNZ58670.1"/>
    <property type="molecule type" value="Genomic_DNA"/>
</dbReference>
<dbReference type="Gene3D" id="3.40.605.10">
    <property type="entry name" value="Aldehyde Dehydrogenase, Chain A, domain 1"/>
    <property type="match status" value="1"/>
</dbReference>
<dbReference type="SUPFAM" id="SSF53720">
    <property type="entry name" value="ALDH-like"/>
    <property type="match status" value="1"/>
</dbReference>
<dbReference type="InterPro" id="IPR015590">
    <property type="entry name" value="Aldehyde_DH_dom"/>
</dbReference>
<evidence type="ECO:0000313" key="6">
    <source>
        <dbReference type="EMBL" id="KNZ58670.1"/>
    </source>
</evidence>
<sequence length="575" mass="63779">MPKRAEFPGMQSTGGAIHATVSQGHASGITKSYEWREHQLKQLAYLLQENETILEDALNTDLGRPNLENHVGELIGTRNEVLSALKNLKQWTKPQSVKTELTWLIAKPRVSHEPKGIVAIFGAWNYPIALLFGPLVGAIAGGNSIILKPSENAPATSNLLSHLVAKYLDPQNICVINGGPEQSTALLECRFDHIFFTGGTSIGRTIALKAAETLTTTTLELGGKSPAVVLDDANFYVAAKRILWAKGLNAGQTCIAPDYVLVSEQSESKLIEAMKKVMKEFFPSDAQSNKTSTKSDNPGPSDSKFCKIVNQRHFDRLNNYLSQTRGEIIKLDLNSSAQPEMADPTSLRIPLTLIRNVQHDDVLMEEELFGPLLPILTFNNDHEDIVQCLHRINQSAPLALYAFGQSEEKLEFIRKHTKSGQFVCNDLLIQFNIPGLPFGGVGTSGLGNYHGYYSFLAFTFERPLVNFPSWADMLLTSRYPPYTPLKFKLLQALLGPAKLKGKSNPQPPALTDPQDFKRLLTPASAGCLSRIPLKFSLSFLLLAFYYYRRQDHSGQKGFLNSLKKVQEYLKQYISS</sequence>
<evidence type="ECO:0000313" key="7">
    <source>
        <dbReference type="Proteomes" id="UP000037035"/>
    </source>
</evidence>
<dbReference type="GO" id="GO:0006081">
    <property type="term" value="P:aldehyde metabolic process"/>
    <property type="evidence" value="ECO:0007669"/>
    <property type="project" value="InterPro"/>
</dbReference>
<dbReference type="PANTHER" id="PTHR43570:SF16">
    <property type="entry name" value="ALDEHYDE DEHYDROGENASE TYPE III, ISOFORM Q"/>
    <property type="match status" value="1"/>
</dbReference>
<dbReference type="InterPro" id="IPR029510">
    <property type="entry name" value="Ald_DH_CS_GLU"/>
</dbReference>
<dbReference type="GO" id="GO:0005737">
    <property type="term" value="C:cytoplasm"/>
    <property type="evidence" value="ECO:0007669"/>
    <property type="project" value="TreeGrafter"/>
</dbReference>
<dbReference type="InterPro" id="IPR016161">
    <property type="entry name" value="Ald_DH/histidinol_DH"/>
</dbReference>
<evidence type="ECO:0000256" key="3">
    <source>
        <dbReference type="PROSITE-ProRule" id="PRU10007"/>
    </source>
</evidence>
<feature type="domain" description="Aldehyde dehydrogenase" evidence="5">
    <location>
        <begin position="34"/>
        <end position="459"/>
    </location>
</feature>
<dbReference type="FunFam" id="3.40.605.10:FF:000004">
    <property type="entry name" value="Aldehyde dehydrogenase"/>
    <property type="match status" value="1"/>
</dbReference>